<feature type="compositionally biased region" description="Polar residues" evidence="1">
    <location>
        <begin position="49"/>
        <end position="58"/>
    </location>
</feature>
<dbReference type="ExpressionAtlas" id="A5BMQ0">
    <property type="expression patterns" value="baseline and differential"/>
</dbReference>
<feature type="region of interest" description="Disordered" evidence="1">
    <location>
        <begin position="44"/>
        <end position="65"/>
    </location>
</feature>
<evidence type="ECO:0000256" key="1">
    <source>
        <dbReference type="SAM" id="MobiDB-lite"/>
    </source>
</evidence>
<evidence type="ECO:0008006" key="3">
    <source>
        <dbReference type="Google" id="ProtNLM"/>
    </source>
</evidence>
<organism evidence="2">
    <name type="scientific">Vitis vinifera</name>
    <name type="common">Grape</name>
    <dbReference type="NCBI Taxonomy" id="29760"/>
    <lineage>
        <taxon>Eukaryota</taxon>
        <taxon>Viridiplantae</taxon>
        <taxon>Streptophyta</taxon>
        <taxon>Embryophyta</taxon>
        <taxon>Tracheophyta</taxon>
        <taxon>Spermatophyta</taxon>
        <taxon>Magnoliopsida</taxon>
        <taxon>eudicotyledons</taxon>
        <taxon>Gunneridae</taxon>
        <taxon>Pentapetalae</taxon>
        <taxon>rosids</taxon>
        <taxon>Vitales</taxon>
        <taxon>Vitaceae</taxon>
        <taxon>Viteae</taxon>
        <taxon>Vitis</taxon>
    </lineage>
</organism>
<name>A5BMQ0_VITVI</name>
<evidence type="ECO:0000313" key="2">
    <source>
        <dbReference type="EMBL" id="CAN83407.1"/>
    </source>
</evidence>
<protein>
    <recommendedName>
        <fullName evidence="3">Pentatricopeptide repeat-containing protein</fullName>
    </recommendedName>
</protein>
<proteinExistence type="predicted"/>
<reference evidence="2" key="1">
    <citation type="journal article" date="2007" name="PLoS ONE">
        <title>The first genome sequence of an elite grapevine cultivar (Pinot noir Vitis vinifera L.): coping with a highly heterozygous genome.</title>
        <authorList>
            <person name="Velasco R."/>
            <person name="Zharkikh A."/>
            <person name="Troggio M."/>
            <person name="Cartwright D.A."/>
            <person name="Cestaro A."/>
            <person name="Pruss D."/>
            <person name="Pindo M."/>
            <person name="FitzGerald L.M."/>
            <person name="Vezzulli S."/>
            <person name="Reid J."/>
            <person name="Malacarne G."/>
            <person name="Iliev D."/>
            <person name="Coppola G."/>
            <person name="Wardell B."/>
            <person name="Micheletti D."/>
            <person name="Macalma T."/>
            <person name="Facci M."/>
            <person name="Mitchell J.T."/>
            <person name="Perazzolli M."/>
            <person name="Eldredge G."/>
            <person name="Gatto P."/>
            <person name="Oyzerski R."/>
            <person name="Moretto M."/>
            <person name="Gutin N."/>
            <person name="Stefanini M."/>
            <person name="Chen Y."/>
            <person name="Segala C."/>
            <person name="Davenport C."/>
            <person name="Dematte L."/>
            <person name="Mraz A."/>
            <person name="Battilana J."/>
            <person name="Stormo K."/>
            <person name="Costa F."/>
            <person name="Tao Q."/>
            <person name="Si-Ammour A."/>
            <person name="Harkins T."/>
            <person name="Lackey A."/>
            <person name="Perbost C."/>
            <person name="Taillon B."/>
            <person name="Stella A."/>
            <person name="Solovyev V."/>
            <person name="Fawcett J.A."/>
            <person name="Sterck L."/>
            <person name="Vandepoele K."/>
            <person name="Grando S.M."/>
            <person name="Toppo S."/>
            <person name="Moser C."/>
            <person name="Lanchbury J."/>
            <person name="Bogden R."/>
            <person name="Skolnick M."/>
            <person name="Sgaramella V."/>
            <person name="Bhatnagar S.K."/>
            <person name="Fontana P."/>
            <person name="Gutin A."/>
            <person name="Van de Peer Y."/>
            <person name="Salamini F."/>
            <person name="Viola R."/>
        </authorList>
    </citation>
    <scope>NUCLEOTIDE SEQUENCE</scope>
</reference>
<accession>A5BMQ0</accession>
<dbReference type="AlphaFoldDB" id="A5BMQ0"/>
<dbReference type="EMBL" id="AM464847">
    <property type="protein sequence ID" value="CAN83407.1"/>
    <property type="molecule type" value="Genomic_DNA"/>
</dbReference>
<sequence>MEPHLLDPTSLRWSSSIPLTYTTCSLKVLKETKPTSNPPFLFVRAGKRSSGSSQNGLQRQPKKDLSRILRTEAAISGIERKANSRKYSTLWPKAVLEALDEAIRENRYESALKFMKKHGRGREHNKMEKNREYPQSDRFDNISQFDLTLLRIRDKYFNEENKIRSD</sequence>
<gene>
    <name evidence="2" type="ORF">VITISV_022679</name>
</gene>